<sequence length="102" mass="11639">DDKCVKFESGLRPDIKHMIRFSQIRDFATLVNKSRICDDDGRAKTSYYKAVNDRKGKGQERDKPYDNRGRGNTSGGRNPGNENCYKCGERGHMSYDCPKKAD</sequence>
<dbReference type="EMBL" id="LXQA010390921">
    <property type="protein sequence ID" value="MCI48738.1"/>
    <property type="molecule type" value="Genomic_DNA"/>
</dbReference>
<dbReference type="Proteomes" id="UP000265520">
    <property type="component" value="Unassembled WGS sequence"/>
</dbReference>
<organism evidence="4 5">
    <name type="scientific">Trifolium medium</name>
    <dbReference type="NCBI Taxonomy" id="97028"/>
    <lineage>
        <taxon>Eukaryota</taxon>
        <taxon>Viridiplantae</taxon>
        <taxon>Streptophyta</taxon>
        <taxon>Embryophyta</taxon>
        <taxon>Tracheophyta</taxon>
        <taxon>Spermatophyta</taxon>
        <taxon>Magnoliopsida</taxon>
        <taxon>eudicotyledons</taxon>
        <taxon>Gunneridae</taxon>
        <taxon>Pentapetalae</taxon>
        <taxon>rosids</taxon>
        <taxon>fabids</taxon>
        <taxon>Fabales</taxon>
        <taxon>Fabaceae</taxon>
        <taxon>Papilionoideae</taxon>
        <taxon>50 kb inversion clade</taxon>
        <taxon>NPAAA clade</taxon>
        <taxon>Hologalegina</taxon>
        <taxon>IRL clade</taxon>
        <taxon>Trifolieae</taxon>
        <taxon>Trifolium</taxon>
    </lineage>
</organism>
<evidence type="ECO:0000313" key="4">
    <source>
        <dbReference type="EMBL" id="MCI48738.1"/>
    </source>
</evidence>
<feature type="region of interest" description="Disordered" evidence="2">
    <location>
        <begin position="48"/>
        <end position="102"/>
    </location>
</feature>
<evidence type="ECO:0000256" key="2">
    <source>
        <dbReference type="SAM" id="MobiDB-lite"/>
    </source>
</evidence>
<evidence type="ECO:0000259" key="3">
    <source>
        <dbReference type="PROSITE" id="PS50158"/>
    </source>
</evidence>
<feature type="domain" description="CCHC-type" evidence="3">
    <location>
        <begin position="84"/>
        <end position="99"/>
    </location>
</feature>
<protein>
    <submittedName>
        <fullName evidence="4">Cellular nucleic acid-binding protein</fullName>
    </submittedName>
</protein>
<dbReference type="SUPFAM" id="SSF57756">
    <property type="entry name" value="Retrovirus zinc finger-like domains"/>
    <property type="match status" value="1"/>
</dbReference>
<dbReference type="AlphaFoldDB" id="A0A392SIL2"/>
<dbReference type="GO" id="GO:0008270">
    <property type="term" value="F:zinc ion binding"/>
    <property type="evidence" value="ECO:0007669"/>
    <property type="project" value="UniProtKB-KW"/>
</dbReference>
<keyword evidence="1" id="KW-0862">Zinc</keyword>
<feature type="compositionally biased region" description="Basic and acidic residues" evidence="2">
    <location>
        <begin position="87"/>
        <end position="102"/>
    </location>
</feature>
<keyword evidence="1" id="KW-0479">Metal-binding</keyword>
<dbReference type="SMART" id="SM00343">
    <property type="entry name" value="ZnF_C2HC"/>
    <property type="match status" value="1"/>
</dbReference>
<dbReference type="PROSITE" id="PS50158">
    <property type="entry name" value="ZF_CCHC"/>
    <property type="match status" value="1"/>
</dbReference>
<dbReference type="Pfam" id="PF00098">
    <property type="entry name" value="zf-CCHC"/>
    <property type="match status" value="1"/>
</dbReference>
<keyword evidence="5" id="KW-1185">Reference proteome</keyword>
<dbReference type="InterPro" id="IPR001878">
    <property type="entry name" value="Znf_CCHC"/>
</dbReference>
<name>A0A392SIL2_9FABA</name>
<evidence type="ECO:0000256" key="1">
    <source>
        <dbReference type="PROSITE-ProRule" id="PRU00047"/>
    </source>
</evidence>
<feature type="non-terminal residue" evidence="4">
    <location>
        <position position="102"/>
    </location>
</feature>
<dbReference type="InterPro" id="IPR036875">
    <property type="entry name" value="Znf_CCHC_sf"/>
</dbReference>
<dbReference type="Gene3D" id="4.10.60.10">
    <property type="entry name" value="Zinc finger, CCHC-type"/>
    <property type="match status" value="1"/>
</dbReference>
<reference evidence="4 5" key="1">
    <citation type="journal article" date="2018" name="Front. Plant Sci.">
        <title>Red Clover (Trifolium pratense) and Zigzag Clover (T. medium) - A Picture of Genomic Similarities and Differences.</title>
        <authorList>
            <person name="Dluhosova J."/>
            <person name="Istvanek J."/>
            <person name="Nedelnik J."/>
            <person name="Repkova J."/>
        </authorList>
    </citation>
    <scope>NUCLEOTIDE SEQUENCE [LARGE SCALE GENOMIC DNA]</scope>
    <source>
        <strain evidence="5">cv. 10/8</strain>
        <tissue evidence="4">Leaf</tissue>
    </source>
</reference>
<comment type="caution">
    <text evidence="4">The sequence shown here is derived from an EMBL/GenBank/DDBJ whole genome shotgun (WGS) entry which is preliminary data.</text>
</comment>
<proteinExistence type="predicted"/>
<accession>A0A392SIL2</accession>
<feature type="compositionally biased region" description="Basic and acidic residues" evidence="2">
    <location>
        <begin position="51"/>
        <end position="69"/>
    </location>
</feature>
<feature type="non-terminal residue" evidence="4">
    <location>
        <position position="1"/>
    </location>
</feature>
<evidence type="ECO:0000313" key="5">
    <source>
        <dbReference type="Proteomes" id="UP000265520"/>
    </source>
</evidence>
<dbReference type="GO" id="GO:0003676">
    <property type="term" value="F:nucleic acid binding"/>
    <property type="evidence" value="ECO:0007669"/>
    <property type="project" value="InterPro"/>
</dbReference>
<keyword evidence="1" id="KW-0863">Zinc-finger</keyword>